<accession>A0A401SQE5</accession>
<feature type="compositionally biased region" description="Gly residues" evidence="2">
    <location>
        <begin position="71"/>
        <end position="84"/>
    </location>
</feature>
<dbReference type="InterPro" id="IPR024810">
    <property type="entry name" value="MAB21L/cGLR"/>
</dbReference>
<dbReference type="GO" id="GO:0003682">
    <property type="term" value="F:chromatin binding"/>
    <property type="evidence" value="ECO:0007669"/>
    <property type="project" value="TreeGrafter"/>
</dbReference>
<dbReference type="Gene3D" id="1.10.1410.40">
    <property type="match status" value="1"/>
</dbReference>
<dbReference type="Gene3D" id="3.30.460.90">
    <property type="match status" value="1"/>
</dbReference>
<dbReference type="OrthoDB" id="6054650at2759"/>
<comment type="caution">
    <text evidence="5">The sequence shown here is derived from an EMBL/GenBank/DDBJ whole genome shotgun (WGS) entry which is preliminary data.</text>
</comment>
<dbReference type="PANTHER" id="PTHR10656">
    <property type="entry name" value="CELL FATE DETERMINING PROTEIN MAB21-RELATED"/>
    <property type="match status" value="1"/>
</dbReference>
<organism evidence="5 6">
    <name type="scientific">Chiloscyllium punctatum</name>
    <name type="common">Brownbanded bambooshark</name>
    <name type="synonym">Hemiscyllium punctatum</name>
    <dbReference type="NCBI Taxonomy" id="137246"/>
    <lineage>
        <taxon>Eukaryota</taxon>
        <taxon>Metazoa</taxon>
        <taxon>Chordata</taxon>
        <taxon>Craniata</taxon>
        <taxon>Vertebrata</taxon>
        <taxon>Chondrichthyes</taxon>
        <taxon>Elasmobranchii</taxon>
        <taxon>Galeomorphii</taxon>
        <taxon>Galeoidea</taxon>
        <taxon>Orectolobiformes</taxon>
        <taxon>Hemiscylliidae</taxon>
        <taxon>Chiloscyllium</taxon>
    </lineage>
</organism>
<evidence type="ECO:0000313" key="5">
    <source>
        <dbReference type="EMBL" id="GCC32621.1"/>
    </source>
</evidence>
<dbReference type="GO" id="GO:0035861">
    <property type="term" value="C:site of double-strand break"/>
    <property type="evidence" value="ECO:0007669"/>
    <property type="project" value="TreeGrafter"/>
</dbReference>
<dbReference type="InterPro" id="IPR046903">
    <property type="entry name" value="Mab-21-like_nuc_Trfase"/>
</dbReference>
<dbReference type="InterPro" id="IPR046906">
    <property type="entry name" value="Mab-21_HhH/H2TH-like"/>
</dbReference>
<gene>
    <name evidence="5" type="ORF">chiPu_0011084</name>
</gene>
<dbReference type="GO" id="GO:2000042">
    <property type="term" value="P:negative regulation of double-strand break repair via homologous recombination"/>
    <property type="evidence" value="ECO:0007669"/>
    <property type="project" value="TreeGrafter"/>
</dbReference>
<feature type="region of interest" description="Disordered" evidence="2">
    <location>
        <begin position="1"/>
        <end position="114"/>
    </location>
</feature>
<dbReference type="GO" id="GO:0002218">
    <property type="term" value="P:activation of innate immune response"/>
    <property type="evidence" value="ECO:0007669"/>
    <property type="project" value="TreeGrafter"/>
</dbReference>
<evidence type="ECO:0000313" key="6">
    <source>
        <dbReference type="Proteomes" id="UP000287033"/>
    </source>
</evidence>
<dbReference type="FunFam" id="1.10.1410.40:FF:000007">
    <property type="entry name" value="Cyclic GMP-AMP synthase"/>
    <property type="match status" value="1"/>
</dbReference>
<dbReference type="Proteomes" id="UP000287033">
    <property type="component" value="Unassembled WGS sequence"/>
</dbReference>
<dbReference type="GO" id="GO:0061501">
    <property type="term" value="F:2',3'-cyclic GMP-AMP synthase activity"/>
    <property type="evidence" value="ECO:0007669"/>
    <property type="project" value="TreeGrafter"/>
</dbReference>
<keyword evidence="6" id="KW-1185">Reference proteome</keyword>
<dbReference type="SMART" id="SM01265">
    <property type="entry name" value="Mab-21"/>
    <property type="match status" value="1"/>
</dbReference>
<evidence type="ECO:0000259" key="4">
    <source>
        <dbReference type="Pfam" id="PF20266"/>
    </source>
</evidence>
<dbReference type="Pfam" id="PF03281">
    <property type="entry name" value="Mab-21"/>
    <property type="match status" value="1"/>
</dbReference>
<sequence length="489" mass="53992">MSQRKAPGRAGTSSGAGARAKGVGSGNAGKPGCSGRAAAGGPKGQAGRGSKEEVLRESNSPAATRLKNSGSPGGGVGKSGGSKAGDGRRTGSGVRGKGRAAAGDSSNVPGGRRAAELNKVLRNVVENLRIKSVQKSRASRQVNEVVDHLLRYIRKESGGCFTDMEKLSSGSYYENVKISEPNEFDIMIVIPIKRIEFLEVDAEGAFYQVIFKRNPGANPLSQFVCNDTLSAEEMICHLRKLIKEGAKTLSEYNIKLERRKPGCPAVTLQIEDKEYGPISLDMVLALEVHSQSWPSSTTDGLKIGDWLGKKVRKEFRMKPFYLVPKHPLNLAQGTRSQSQKEVWRISFSHIEKMMLLNHGSLKTCCENGSSKCCRKPCLKLLKNLIQKLKEKNPRILANVCSYHAKTTLLHACVKRPKDELWPFEELDTCFLQLVNDFIEHLKTSNLPHFFIPTYNLFNPSLFGSKCRETLLRLIEYERKNDFPIFGRPN</sequence>
<feature type="domain" description="Mab-21-like HhH/H2TH-like" evidence="4">
    <location>
        <begin position="373"/>
        <end position="458"/>
    </location>
</feature>
<proteinExistence type="inferred from homology"/>
<feature type="compositionally biased region" description="Low complexity" evidence="2">
    <location>
        <begin position="8"/>
        <end position="22"/>
    </location>
</feature>
<feature type="domain" description="Mab-21-like nucleotidyltransferase" evidence="3">
    <location>
        <begin position="172"/>
        <end position="356"/>
    </location>
</feature>
<dbReference type="STRING" id="137246.A0A401SQE5"/>
<reference evidence="5 6" key="1">
    <citation type="journal article" date="2018" name="Nat. Ecol. Evol.">
        <title>Shark genomes provide insights into elasmobranch evolution and the origin of vertebrates.</title>
        <authorList>
            <person name="Hara Y"/>
            <person name="Yamaguchi K"/>
            <person name="Onimaru K"/>
            <person name="Kadota M"/>
            <person name="Koyanagi M"/>
            <person name="Keeley SD"/>
            <person name="Tatsumi K"/>
            <person name="Tanaka K"/>
            <person name="Motone F"/>
            <person name="Kageyama Y"/>
            <person name="Nozu R"/>
            <person name="Adachi N"/>
            <person name="Nishimura O"/>
            <person name="Nakagawa R"/>
            <person name="Tanegashima C"/>
            <person name="Kiyatake I"/>
            <person name="Matsumoto R"/>
            <person name="Murakumo K"/>
            <person name="Nishida K"/>
            <person name="Terakita A"/>
            <person name="Kuratani S"/>
            <person name="Sato K"/>
            <person name="Hyodo S Kuraku.S."/>
        </authorList>
    </citation>
    <scope>NUCLEOTIDE SEQUENCE [LARGE SCALE GENOMIC DNA]</scope>
</reference>
<evidence type="ECO:0000256" key="2">
    <source>
        <dbReference type="SAM" id="MobiDB-lite"/>
    </source>
</evidence>
<dbReference type="GO" id="GO:0005829">
    <property type="term" value="C:cytosol"/>
    <property type="evidence" value="ECO:0007669"/>
    <property type="project" value="TreeGrafter"/>
</dbReference>
<evidence type="ECO:0000259" key="3">
    <source>
        <dbReference type="Pfam" id="PF03281"/>
    </source>
</evidence>
<evidence type="ECO:0000256" key="1">
    <source>
        <dbReference type="ARBA" id="ARBA00008307"/>
    </source>
</evidence>
<dbReference type="GO" id="GO:0032481">
    <property type="term" value="P:positive regulation of type I interferon production"/>
    <property type="evidence" value="ECO:0007669"/>
    <property type="project" value="TreeGrafter"/>
</dbReference>
<protein>
    <submittedName>
        <fullName evidence="5">Uncharacterized protein</fullName>
    </submittedName>
</protein>
<dbReference type="GO" id="GO:0005634">
    <property type="term" value="C:nucleus"/>
    <property type="evidence" value="ECO:0007669"/>
    <property type="project" value="TreeGrafter"/>
</dbReference>
<dbReference type="AlphaFoldDB" id="A0A401SQE5"/>
<dbReference type="GO" id="GO:0071360">
    <property type="term" value="P:cellular response to exogenous dsRNA"/>
    <property type="evidence" value="ECO:0007669"/>
    <property type="project" value="TreeGrafter"/>
</dbReference>
<dbReference type="Pfam" id="PF20266">
    <property type="entry name" value="Mab-21_C"/>
    <property type="match status" value="1"/>
</dbReference>
<dbReference type="GO" id="GO:0002230">
    <property type="term" value="P:positive regulation of defense response to virus by host"/>
    <property type="evidence" value="ECO:0007669"/>
    <property type="project" value="TreeGrafter"/>
</dbReference>
<dbReference type="GO" id="GO:0038001">
    <property type="term" value="P:paracrine signaling"/>
    <property type="evidence" value="ECO:0007669"/>
    <property type="project" value="TreeGrafter"/>
</dbReference>
<name>A0A401SQE5_CHIPU</name>
<dbReference type="GO" id="GO:0003690">
    <property type="term" value="F:double-stranded DNA binding"/>
    <property type="evidence" value="ECO:0007669"/>
    <property type="project" value="TreeGrafter"/>
</dbReference>
<dbReference type="OMA" id="EKTCCER"/>
<dbReference type="EMBL" id="BEZZ01000449">
    <property type="protein sequence ID" value="GCC32621.1"/>
    <property type="molecule type" value="Genomic_DNA"/>
</dbReference>
<dbReference type="GO" id="GO:0006974">
    <property type="term" value="P:DNA damage response"/>
    <property type="evidence" value="ECO:0007669"/>
    <property type="project" value="TreeGrafter"/>
</dbReference>
<dbReference type="PANTHER" id="PTHR10656:SF35">
    <property type="entry name" value="CYCLIC GMP-AMP SYNTHASE"/>
    <property type="match status" value="1"/>
</dbReference>
<comment type="similarity">
    <text evidence="1">Belongs to the mab-21 family.</text>
</comment>